<evidence type="ECO:0008006" key="4">
    <source>
        <dbReference type="Google" id="ProtNLM"/>
    </source>
</evidence>
<comment type="caution">
    <text evidence="2">The sequence shown here is derived from an EMBL/GenBank/DDBJ whole genome shotgun (WGS) entry which is preliminary data.</text>
</comment>
<dbReference type="Proteomes" id="UP000713222">
    <property type="component" value="Unassembled WGS sequence"/>
</dbReference>
<evidence type="ECO:0000256" key="1">
    <source>
        <dbReference type="SAM" id="Phobius"/>
    </source>
</evidence>
<keyword evidence="1" id="KW-0472">Membrane</keyword>
<evidence type="ECO:0000313" key="3">
    <source>
        <dbReference type="Proteomes" id="UP000713222"/>
    </source>
</evidence>
<evidence type="ECO:0000313" key="2">
    <source>
        <dbReference type="EMBL" id="NBN88239.1"/>
    </source>
</evidence>
<name>A0A964V595_9PROT</name>
<feature type="transmembrane region" description="Helical" evidence="1">
    <location>
        <begin position="86"/>
        <end position="105"/>
    </location>
</feature>
<accession>A0A964V595</accession>
<dbReference type="EMBL" id="RGET01000072">
    <property type="protein sequence ID" value="NBN88239.1"/>
    <property type="molecule type" value="Genomic_DNA"/>
</dbReference>
<protein>
    <recommendedName>
        <fullName evidence="4">Holin</fullName>
    </recommendedName>
</protein>
<dbReference type="AlphaFoldDB" id="A0A964V595"/>
<proteinExistence type="predicted"/>
<keyword evidence="1" id="KW-1133">Transmembrane helix</keyword>
<reference evidence="2" key="1">
    <citation type="submission" date="2018-10" db="EMBL/GenBank/DDBJ databases">
        <title>Iterative Subtractive Binning of Freshwater Chronoseries Metagenomes Recovers Nearly Complete Genomes from over Four Hundred Novel Species.</title>
        <authorList>
            <person name="Rodriguez-R L.M."/>
            <person name="Tsementzi D."/>
            <person name="Luo C."/>
            <person name="Konstantinidis K.T."/>
        </authorList>
    </citation>
    <scope>NUCLEOTIDE SEQUENCE</scope>
    <source>
        <strain evidence="2">WB7_6_001</strain>
    </source>
</reference>
<gene>
    <name evidence="2" type="ORF">EBV32_04020</name>
</gene>
<keyword evidence="1" id="KW-0812">Transmembrane</keyword>
<organism evidence="2 3">
    <name type="scientific">Candidatus Fonsibacter lacus</name>
    <dbReference type="NCBI Taxonomy" id="2576439"/>
    <lineage>
        <taxon>Bacteria</taxon>
        <taxon>Pseudomonadati</taxon>
        <taxon>Pseudomonadota</taxon>
        <taxon>Alphaproteobacteria</taxon>
        <taxon>Candidatus Pelagibacterales</taxon>
        <taxon>Candidatus Pelagibacterales incertae sedis</taxon>
        <taxon>Candidatus Fonsibacter</taxon>
    </lineage>
</organism>
<sequence>MKTKLSIFLLSLCSILAPIKPMIIIAVLFIWMDMFFGIWRSVKIGGWKAIRSRRLSNTISKSLLYAGAIVAIYLLEKYVLADILGMFISVDLILTKAFTFFCAFVEIKSVNESYEDITGKNVLKSFKDFLTRTKQDLNEFKP</sequence>